<evidence type="ECO:0000313" key="2">
    <source>
        <dbReference type="EMBL" id="PXY02438.1"/>
    </source>
</evidence>
<gene>
    <name evidence="2" type="ORF">DF185_07250</name>
</gene>
<evidence type="ECO:0000256" key="1">
    <source>
        <dbReference type="SAM" id="SignalP"/>
    </source>
</evidence>
<comment type="caution">
    <text evidence="2">The sequence shown here is derived from an EMBL/GenBank/DDBJ whole genome shotgun (WGS) entry which is preliminary data.</text>
</comment>
<feature type="chain" id="PRO_5016026714" description="Lipoprotein" evidence="1">
    <location>
        <begin position="27"/>
        <end position="258"/>
    </location>
</feature>
<name>A0A2V4A1A6_9BACT</name>
<dbReference type="OrthoDB" id="1115276at2"/>
<dbReference type="PROSITE" id="PS51257">
    <property type="entry name" value="PROKAR_LIPOPROTEIN"/>
    <property type="match status" value="1"/>
</dbReference>
<sequence>MKKYMNQFLQAMLALFVLACSPQSQIQYVDNLTRHDITYQYQFKQDKNKELVKVKKSDSIFNYHILDTVLEIHQFIRDPQERFKELKAMMEKLKDRKHMPQIEADSAFYFQSCKFDGQTCFSFALENFFKNNNINPHPYFDSETLIGSKTYLIVLDAINLESKAISWKEFKKNKHNMPKEALLALQEQDRINHGMYYKDGLYYSKNGRSRPAIFPDLKSIVKSYMYTDTVWVYTIDNRKLHKHIASIKNKVLTTKSDK</sequence>
<proteinExistence type="predicted"/>
<accession>A0A2V4A1A6</accession>
<protein>
    <recommendedName>
        <fullName evidence="4">Lipoprotein</fullName>
    </recommendedName>
</protein>
<dbReference type="RefSeq" id="WP_110360071.1">
    <property type="nucleotide sequence ID" value="NZ_QFLI01000002.1"/>
</dbReference>
<feature type="signal peptide" evidence="1">
    <location>
        <begin position="1"/>
        <end position="26"/>
    </location>
</feature>
<keyword evidence="3" id="KW-1185">Reference proteome</keyword>
<dbReference type="AlphaFoldDB" id="A0A2V4A1A6"/>
<evidence type="ECO:0000313" key="3">
    <source>
        <dbReference type="Proteomes" id="UP000248079"/>
    </source>
</evidence>
<dbReference type="EMBL" id="QFLI01000002">
    <property type="protein sequence ID" value="PXY02438.1"/>
    <property type="molecule type" value="Genomic_DNA"/>
</dbReference>
<dbReference type="Proteomes" id="UP000248079">
    <property type="component" value="Unassembled WGS sequence"/>
</dbReference>
<reference evidence="2 3" key="1">
    <citation type="submission" date="2018-05" db="EMBL/GenBank/DDBJ databases">
        <title>Marinifilum breve JC075T sp. nov., a marine bacterium isolated from Yongle Blue Hole in the South China Sea.</title>
        <authorList>
            <person name="Fu T."/>
        </authorList>
    </citation>
    <scope>NUCLEOTIDE SEQUENCE [LARGE SCALE GENOMIC DNA]</scope>
    <source>
        <strain evidence="2 3">JC075</strain>
    </source>
</reference>
<organism evidence="2 3">
    <name type="scientific">Marinifilum breve</name>
    <dbReference type="NCBI Taxonomy" id="2184082"/>
    <lineage>
        <taxon>Bacteria</taxon>
        <taxon>Pseudomonadati</taxon>
        <taxon>Bacteroidota</taxon>
        <taxon>Bacteroidia</taxon>
        <taxon>Marinilabiliales</taxon>
        <taxon>Marinifilaceae</taxon>
    </lineage>
</organism>
<evidence type="ECO:0008006" key="4">
    <source>
        <dbReference type="Google" id="ProtNLM"/>
    </source>
</evidence>
<keyword evidence="1" id="KW-0732">Signal</keyword>